<dbReference type="EMBL" id="OE839600">
    <property type="protein sequence ID" value="CAD7587840.1"/>
    <property type="molecule type" value="Genomic_DNA"/>
</dbReference>
<evidence type="ECO:0000256" key="6">
    <source>
        <dbReference type="ARBA" id="ARBA00023004"/>
    </source>
</evidence>
<evidence type="ECO:0000256" key="7">
    <source>
        <dbReference type="ARBA" id="ARBA00023180"/>
    </source>
</evidence>
<keyword evidence="2" id="KW-0479">Metal-binding</keyword>
<dbReference type="GO" id="GO:0031418">
    <property type="term" value="F:L-ascorbic acid binding"/>
    <property type="evidence" value="ECO:0007669"/>
    <property type="project" value="InterPro"/>
</dbReference>
<dbReference type="InterPro" id="IPR005123">
    <property type="entry name" value="Oxoglu/Fe-dep_dioxygenase_dom"/>
</dbReference>
<organism evidence="10">
    <name type="scientific">Timema genevievae</name>
    <name type="common">Walking stick</name>
    <dbReference type="NCBI Taxonomy" id="629358"/>
    <lineage>
        <taxon>Eukaryota</taxon>
        <taxon>Metazoa</taxon>
        <taxon>Ecdysozoa</taxon>
        <taxon>Arthropoda</taxon>
        <taxon>Hexapoda</taxon>
        <taxon>Insecta</taxon>
        <taxon>Pterygota</taxon>
        <taxon>Neoptera</taxon>
        <taxon>Polyneoptera</taxon>
        <taxon>Phasmatodea</taxon>
        <taxon>Timematodea</taxon>
        <taxon>Timematoidea</taxon>
        <taxon>Timematidae</taxon>
        <taxon>Timema</taxon>
    </lineage>
</organism>
<keyword evidence="8" id="KW-1133">Transmembrane helix</keyword>
<evidence type="ECO:0000313" key="10">
    <source>
        <dbReference type="EMBL" id="CAD7587840.1"/>
    </source>
</evidence>
<dbReference type="InterPro" id="IPR057589">
    <property type="entry name" value="GT_PLOD"/>
</dbReference>
<dbReference type="AlphaFoldDB" id="A0A7R9PI44"/>
<dbReference type="InterPro" id="IPR044861">
    <property type="entry name" value="IPNS-like_FE2OG_OXY"/>
</dbReference>
<comment type="cofactor">
    <cofactor evidence="1">
        <name>L-ascorbate</name>
        <dbReference type="ChEBI" id="CHEBI:38290"/>
    </cofactor>
</comment>
<evidence type="ECO:0000256" key="3">
    <source>
        <dbReference type="ARBA" id="ARBA00022729"/>
    </source>
</evidence>
<keyword evidence="7" id="KW-0325">Glycoprotein</keyword>
<dbReference type="PANTHER" id="PTHR10730:SF45">
    <property type="entry name" value="PROCOLLAGEN-LYSINE,2-OXOGLUTARATE 5-DIOXYGENASE"/>
    <property type="match status" value="1"/>
</dbReference>
<keyword evidence="3" id="KW-0732">Signal</keyword>
<feature type="transmembrane region" description="Helical" evidence="8">
    <location>
        <begin position="919"/>
        <end position="940"/>
    </location>
</feature>
<dbReference type="Pfam" id="PF03171">
    <property type="entry name" value="2OG-FeII_Oxy"/>
    <property type="match status" value="1"/>
</dbReference>
<accession>A0A7R9PI44</accession>
<keyword evidence="5" id="KW-0560">Oxidoreductase</keyword>
<proteinExistence type="predicted"/>
<dbReference type="InterPro" id="IPR050757">
    <property type="entry name" value="Collagen_mod_GT25"/>
</dbReference>
<name>A0A7R9PI44_TIMGE</name>
<dbReference type="PROSITE" id="PS51471">
    <property type="entry name" value="FE2OG_OXY"/>
    <property type="match status" value="1"/>
</dbReference>
<dbReference type="Gene3D" id="2.60.120.620">
    <property type="entry name" value="q2cbj1_9rhob like domain"/>
    <property type="match status" value="1"/>
</dbReference>
<feature type="domain" description="Fe2OG dioxygenase" evidence="9">
    <location>
        <begin position="945"/>
        <end position="1039"/>
    </location>
</feature>
<protein>
    <recommendedName>
        <fullName evidence="9">Fe2OG dioxygenase domain-containing protein</fullName>
    </recommendedName>
</protein>
<dbReference type="InterPro" id="IPR006620">
    <property type="entry name" value="Pro_4_hyd_alph"/>
</dbReference>
<keyword evidence="6" id="KW-0408">Iron</keyword>
<evidence type="ECO:0000256" key="1">
    <source>
        <dbReference type="ARBA" id="ARBA00001961"/>
    </source>
</evidence>
<evidence type="ECO:0000256" key="4">
    <source>
        <dbReference type="ARBA" id="ARBA00022964"/>
    </source>
</evidence>
<evidence type="ECO:0000256" key="8">
    <source>
        <dbReference type="SAM" id="Phobius"/>
    </source>
</evidence>
<sequence length="1039" mass="118758">MLMTELARSGTVSGKCSAEARITNYILLDSYEGSQCHPNGQTMWQQWILMVTHLTGHIVLLNTLEGCEVQSHGETCADLNISHQQGGGDMAHAYLEQYNKQGHTPTLNRDFLLVTVATNQTDGYKRFIRSAKIYDIPVKVLGMGEKWKGGDIRNGAAGGFKVNLLKKELAKFKNDNEKIILFTDSYDVVVLASADAILDQFERFNARVLFSTEGFCWPDESLASKYPTVTRGKRFLNSGGFIGYASELYKLLTSSEVDDTGDDQLFYTKIYLNEKLRNKHKIKLDHKAEVFQSLNGAVSDVELRFKGREAYLQNTAYNTVPLVVHGNGRSKMVLNTLGNYLAKSWNSEDGCLSCWDDSILLEDKHPSTYPVVLIAVFIEQATPFLEEFLAKLNKLEYPKDKIHFFLHNAVEYHSKLVEEFLSEHGESYRSVKRINPEDNIEEWRARNLAIEQCLTKNCEYYFNVDGEAHLDNPHALRLLIEQNRSIVAPILVRPFKAWSNFWGALTSDGFYARSMDYMEIIHNERRLRVTILARYWKSYLYFALRPASGSSPAPQCPLGPNSQEYYKQQEEQTKQMKCTHICMEGEWKTILETPPSVQPTEIQTSISVISSLAYCDSDALNHAATEVGIMQPQVFAVVQTQILLHTTGNNEAQKSSSTQLARQRICGRPVGVWNVPYVSGCYLINGSVIANTETRPSYAFDSLDPDMAFCSNMREKDIFMFVSNRMDFGHLVNADNFDTDKTNSEIYQIFDNRWDWEQRYIHENYSENLNPNHTAEQPCPDVYWFPIVTPRFCKEFIEIMEAFGQWSDGTNKDERLDGGYENVPTRDIHMKQVGLEPHWLEVLKAYVRPLQELMYTGYFHDDERIEGGYEAVPTRDIHMRQVGLTAHWDYILEEYVGPLQQTVFVGYTSVRHVFIFGRMGGLGVGVLYTVSLLLLLLWTVRSQGGPPRAIMNFVVRYRPDEQPSLRPHHDSSTYTINIALNRPKIDYQGGGCKFIRYNCSVTDTRLGWLLMHPGRLTHYHEGLPVTSGTRYIMISFVDP</sequence>
<evidence type="ECO:0000256" key="5">
    <source>
        <dbReference type="ARBA" id="ARBA00023002"/>
    </source>
</evidence>
<dbReference type="PANTHER" id="PTHR10730">
    <property type="entry name" value="PROCOLLAGEN-LYSINE,2-OXOGLUTARATE 5-DIOXYGENASE/GLYCOSYLTRANSFERASE 25 FAMILY MEMBER"/>
    <property type="match status" value="1"/>
</dbReference>
<dbReference type="Pfam" id="PF25342">
    <property type="entry name" value="GT_PLOD"/>
    <property type="match status" value="1"/>
</dbReference>
<dbReference type="GO" id="GO:0008475">
    <property type="term" value="F:procollagen-lysine 5-dioxygenase activity"/>
    <property type="evidence" value="ECO:0007669"/>
    <property type="project" value="TreeGrafter"/>
</dbReference>
<gene>
    <name evidence="10" type="ORF">TGEB3V08_LOCUS1995</name>
</gene>
<keyword evidence="8" id="KW-0472">Membrane</keyword>
<keyword evidence="4" id="KW-0223">Dioxygenase</keyword>
<dbReference type="GO" id="GO:0005783">
    <property type="term" value="C:endoplasmic reticulum"/>
    <property type="evidence" value="ECO:0007669"/>
    <property type="project" value="TreeGrafter"/>
</dbReference>
<reference evidence="10" key="1">
    <citation type="submission" date="2020-11" db="EMBL/GenBank/DDBJ databases">
        <authorList>
            <person name="Tran Van P."/>
        </authorList>
    </citation>
    <scope>NUCLEOTIDE SEQUENCE</scope>
</reference>
<dbReference type="SMART" id="SM00702">
    <property type="entry name" value="P4Hc"/>
    <property type="match status" value="1"/>
</dbReference>
<evidence type="ECO:0000256" key="2">
    <source>
        <dbReference type="ARBA" id="ARBA00022723"/>
    </source>
</evidence>
<keyword evidence="8" id="KW-0812">Transmembrane</keyword>
<evidence type="ECO:0000259" key="9">
    <source>
        <dbReference type="PROSITE" id="PS51471"/>
    </source>
</evidence>
<dbReference type="GO" id="GO:0005506">
    <property type="term" value="F:iron ion binding"/>
    <property type="evidence" value="ECO:0007669"/>
    <property type="project" value="InterPro"/>
</dbReference>